<dbReference type="GO" id="GO:0016491">
    <property type="term" value="F:oxidoreductase activity"/>
    <property type="evidence" value="ECO:0007669"/>
    <property type="project" value="UniProtKB-KW"/>
</dbReference>
<dbReference type="PANTHER" id="PTHR10696:SF56">
    <property type="entry name" value="TAUD_TFDA-LIKE DOMAIN-CONTAINING PROTEIN"/>
    <property type="match status" value="1"/>
</dbReference>
<protein>
    <recommendedName>
        <fullName evidence="3">TauD/TfdA-like domain-containing protein</fullName>
    </recommendedName>
</protein>
<keyword evidence="1" id="KW-0560">Oxidoreductase</keyword>
<name>A0AAD5DIL2_9CHLO</name>
<evidence type="ECO:0000256" key="2">
    <source>
        <dbReference type="ARBA" id="ARBA00023194"/>
    </source>
</evidence>
<accession>A0AAD5DIL2</accession>
<dbReference type="EMBL" id="JADXDR010000167">
    <property type="protein sequence ID" value="KAI7837013.1"/>
    <property type="molecule type" value="Genomic_DNA"/>
</dbReference>
<dbReference type="GO" id="GO:0017000">
    <property type="term" value="P:antibiotic biosynthetic process"/>
    <property type="evidence" value="ECO:0007669"/>
    <property type="project" value="UniProtKB-KW"/>
</dbReference>
<dbReference type="Gene3D" id="3.60.130.10">
    <property type="entry name" value="Clavaminate synthase-like"/>
    <property type="match status" value="1"/>
</dbReference>
<evidence type="ECO:0000259" key="3">
    <source>
        <dbReference type="Pfam" id="PF02668"/>
    </source>
</evidence>
<dbReference type="InterPro" id="IPR050411">
    <property type="entry name" value="AlphaKG_dependent_hydroxylases"/>
</dbReference>
<dbReference type="InterPro" id="IPR003819">
    <property type="entry name" value="TauD/TfdA-like"/>
</dbReference>
<keyword evidence="2" id="KW-0045">Antibiotic biosynthesis</keyword>
<comment type="caution">
    <text evidence="4">The sequence shown here is derived from an EMBL/GenBank/DDBJ whole genome shotgun (WGS) entry which is preliminary data.</text>
</comment>
<evidence type="ECO:0000313" key="4">
    <source>
        <dbReference type="EMBL" id="KAI7837013.1"/>
    </source>
</evidence>
<sequence>MTPAIAAVQSAANAAAGSALCAATPFNRALSGGMASLPSFQLSSQLSLRLSSSGWVGTLITGPQGVVAPQTVVLDAAAWRAKDWAHRMHEAVVALGPGDVAAIKAAVAAFEASGADLSAIQKPEHFPLPASLTAKLAGVKRDLLHCRGFSLISGLPVCEWTERQCVAAYLGLSVHLGRPQPQSKDGKLVNHREHAHNLEFSVHTDAQADVLGLLCIRQAKEGGVSSFASCLAVHNELLRRGRADLVQCLSGPGWYRDRTRYQDVPEGADPVWDMPVFSYHSGYLTTHYNSSHYRLCAQKWPERCGLTPLQVEAMREFEAIATDPAFQISHRLAPGEIILLHNSSVLHARSAFKDGEAPEERRHLVRLWLGCADDRPQPVHLNFPRSYTTGYDRAAFEGLMAPAPSKFHVPLSLEADDL</sequence>
<gene>
    <name evidence="4" type="ORF">COHA_009143</name>
</gene>
<dbReference type="InterPro" id="IPR042098">
    <property type="entry name" value="TauD-like_sf"/>
</dbReference>
<reference evidence="4" key="1">
    <citation type="submission" date="2020-11" db="EMBL/GenBank/DDBJ databases">
        <title>Chlorella ohadii genome sequencing and assembly.</title>
        <authorList>
            <person name="Murik O."/>
            <person name="Treves H."/>
            <person name="Kedem I."/>
            <person name="Shotland Y."/>
            <person name="Kaplan A."/>
        </authorList>
    </citation>
    <scope>NUCLEOTIDE SEQUENCE</scope>
    <source>
        <strain evidence="4">1</strain>
    </source>
</reference>
<dbReference type="PANTHER" id="PTHR10696">
    <property type="entry name" value="GAMMA-BUTYROBETAINE HYDROXYLASE-RELATED"/>
    <property type="match status" value="1"/>
</dbReference>
<feature type="domain" description="TauD/TfdA-like" evidence="3">
    <location>
        <begin position="123"/>
        <end position="368"/>
    </location>
</feature>
<dbReference type="SUPFAM" id="SSF51197">
    <property type="entry name" value="Clavaminate synthase-like"/>
    <property type="match status" value="1"/>
</dbReference>
<evidence type="ECO:0000313" key="5">
    <source>
        <dbReference type="Proteomes" id="UP001205105"/>
    </source>
</evidence>
<proteinExistence type="predicted"/>
<evidence type="ECO:0000256" key="1">
    <source>
        <dbReference type="ARBA" id="ARBA00023002"/>
    </source>
</evidence>
<dbReference type="AlphaFoldDB" id="A0AAD5DIL2"/>
<dbReference type="Proteomes" id="UP001205105">
    <property type="component" value="Unassembled WGS sequence"/>
</dbReference>
<dbReference type="Pfam" id="PF02668">
    <property type="entry name" value="TauD"/>
    <property type="match status" value="1"/>
</dbReference>
<keyword evidence="5" id="KW-1185">Reference proteome</keyword>
<organism evidence="4 5">
    <name type="scientific">Chlorella ohadii</name>
    <dbReference type="NCBI Taxonomy" id="2649997"/>
    <lineage>
        <taxon>Eukaryota</taxon>
        <taxon>Viridiplantae</taxon>
        <taxon>Chlorophyta</taxon>
        <taxon>core chlorophytes</taxon>
        <taxon>Trebouxiophyceae</taxon>
        <taxon>Chlorellales</taxon>
        <taxon>Chlorellaceae</taxon>
        <taxon>Chlorella clade</taxon>
        <taxon>Chlorella</taxon>
    </lineage>
</organism>